<sequence length="145" mass="16207">MYKKILVPVDLNENGFSDRAVELAVWHAKQSNAELHLLNVLPGMHMSMVASYFPKDAARKMKLDVEKQLQQFAKQHISDDVVYKVHIAEGKAYKTILNYAEKLSADLIIMPSHRRSKIDKALLGSVTSKVVQAAPISVLVLKPQG</sequence>
<reference evidence="4 5" key="1">
    <citation type="submission" date="2020-07" db="EMBL/GenBank/DDBJ databases">
        <title>Vibrio marinisediminis sp. nov., isolated from marine sediment.</title>
        <authorList>
            <person name="Ji X."/>
        </authorList>
    </citation>
    <scope>NUCLEOTIDE SEQUENCE [LARGE SCALE GENOMIC DNA]</scope>
    <source>
        <strain evidence="4 5">404</strain>
    </source>
</reference>
<dbReference type="PRINTS" id="PR01438">
    <property type="entry name" value="UNVRSLSTRESS"/>
</dbReference>
<dbReference type="RefSeq" id="WP_182108054.1">
    <property type="nucleotide sequence ID" value="NZ_JACFYF010000003.1"/>
</dbReference>
<dbReference type="Proteomes" id="UP000571701">
    <property type="component" value="Unassembled WGS sequence"/>
</dbReference>
<dbReference type="PANTHER" id="PTHR46268">
    <property type="entry name" value="STRESS RESPONSE PROTEIN NHAX"/>
    <property type="match status" value="1"/>
</dbReference>
<dbReference type="Gene3D" id="3.40.50.620">
    <property type="entry name" value="HUPs"/>
    <property type="match status" value="1"/>
</dbReference>
<protein>
    <recommendedName>
        <fullName evidence="2">Universal stress protein</fullName>
    </recommendedName>
</protein>
<dbReference type="PANTHER" id="PTHR46268:SF6">
    <property type="entry name" value="UNIVERSAL STRESS PROTEIN UP12"/>
    <property type="match status" value="1"/>
</dbReference>
<comment type="caution">
    <text evidence="4">The sequence shown here is derived from an EMBL/GenBank/DDBJ whole genome shotgun (WGS) entry which is preliminary data.</text>
</comment>
<dbReference type="SUPFAM" id="SSF52402">
    <property type="entry name" value="Adenine nucleotide alpha hydrolases-like"/>
    <property type="match status" value="1"/>
</dbReference>
<dbReference type="CDD" id="cd00293">
    <property type="entry name" value="USP-like"/>
    <property type="match status" value="1"/>
</dbReference>
<proteinExistence type="inferred from homology"/>
<feature type="domain" description="UspA" evidence="3">
    <location>
        <begin position="1"/>
        <end position="142"/>
    </location>
</feature>
<evidence type="ECO:0000256" key="2">
    <source>
        <dbReference type="PIRNR" id="PIRNR006276"/>
    </source>
</evidence>
<dbReference type="AlphaFoldDB" id="A0A7W2FQ20"/>
<organism evidence="4 5">
    <name type="scientific">Vibrio marinisediminis</name>
    <dbReference type="NCBI Taxonomy" id="2758441"/>
    <lineage>
        <taxon>Bacteria</taxon>
        <taxon>Pseudomonadati</taxon>
        <taxon>Pseudomonadota</taxon>
        <taxon>Gammaproteobacteria</taxon>
        <taxon>Vibrionales</taxon>
        <taxon>Vibrionaceae</taxon>
        <taxon>Vibrio</taxon>
    </lineage>
</organism>
<dbReference type="EMBL" id="JACFYF010000003">
    <property type="protein sequence ID" value="MBA5762125.1"/>
    <property type="molecule type" value="Genomic_DNA"/>
</dbReference>
<dbReference type="GO" id="GO:0005737">
    <property type="term" value="C:cytoplasm"/>
    <property type="evidence" value="ECO:0007669"/>
    <property type="project" value="UniProtKB-SubCell"/>
</dbReference>
<dbReference type="InterPro" id="IPR014729">
    <property type="entry name" value="Rossmann-like_a/b/a_fold"/>
</dbReference>
<keyword evidence="2" id="KW-0963">Cytoplasm</keyword>
<evidence type="ECO:0000313" key="4">
    <source>
        <dbReference type="EMBL" id="MBA5762125.1"/>
    </source>
</evidence>
<dbReference type="InterPro" id="IPR006016">
    <property type="entry name" value="UspA"/>
</dbReference>
<dbReference type="InterPro" id="IPR006015">
    <property type="entry name" value="Universal_stress_UspA"/>
</dbReference>
<dbReference type="Pfam" id="PF00582">
    <property type="entry name" value="Usp"/>
    <property type="match status" value="1"/>
</dbReference>
<dbReference type="PIRSF" id="PIRSF006276">
    <property type="entry name" value="UspA"/>
    <property type="match status" value="1"/>
</dbReference>
<comment type="subcellular location">
    <subcellularLocation>
        <location evidence="2">Cytoplasm</location>
    </subcellularLocation>
</comment>
<keyword evidence="5" id="KW-1185">Reference proteome</keyword>
<evidence type="ECO:0000259" key="3">
    <source>
        <dbReference type="Pfam" id="PF00582"/>
    </source>
</evidence>
<evidence type="ECO:0000256" key="1">
    <source>
        <dbReference type="ARBA" id="ARBA00008791"/>
    </source>
</evidence>
<gene>
    <name evidence="4" type="ORF">H2O73_07215</name>
</gene>
<comment type="similarity">
    <text evidence="1 2">Belongs to the universal stress protein A family.</text>
</comment>
<name>A0A7W2FQ20_9VIBR</name>
<evidence type="ECO:0000313" key="5">
    <source>
        <dbReference type="Proteomes" id="UP000571701"/>
    </source>
</evidence>
<accession>A0A7W2FQ20</accession>